<dbReference type="Pfam" id="PF01509">
    <property type="entry name" value="TruB_N"/>
    <property type="match status" value="1"/>
</dbReference>
<comment type="similarity">
    <text evidence="1">Belongs to the pseudouridine synthase TruB family.</text>
</comment>
<dbReference type="PANTHER" id="PTHR13195:SF0">
    <property type="entry name" value="PSEUDOURIDYLATE SYNTHASE TRUB2, MITOCHONDRIAL"/>
    <property type="match status" value="1"/>
</dbReference>
<organism evidence="3">
    <name type="scientific">Triatoma dimidiata</name>
    <name type="common">Kissing bug</name>
    <name type="synonym">Meccus dimidiatus</name>
    <dbReference type="NCBI Taxonomy" id="72491"/>
    <lineage>
        <taxon>Eukaryota</taxon>
        <taxon>Metazoa</taxon>
        <taxon>Ecdysozoa</taxon>
        <taxon>Arthropoda</taxon>
        <taxon>Hexapoda</taxon>
        <taxon>Insecta</taxon>
        <taxon>Pterygota</taxon>
        <taxon>Neoptera</taxon>
        <taxon>Paraneoptera</taxon>
        <taxon>Hemiptera</taxon>
        <taxon>Heteroptera</taxon>
        <taxon>Panheteroptera</taxon>
        <taxon>Cimicomorpha</taxon>
        <taxon>Reduviidae</taxon>
        <taxon>Triatominae</taxon>
        <taxon>Triatoma</taxon>
    </lineage>
</organism>
<evidence type="ECO:0000259" key="2">
    <source>
        <dbReference type="Pfam" id="PF01509"/>
    </source>
</evidence>
<protein>
    <submittedName>
        <fullName evidence="3">Putative pseudouridine synthase</fullName>
    </submittedName>
</protein>
<reference evidence="3" key="1">
    <citation type="journal article" date="2018" name="J. Proteomics">
        <title>Exploring the molecular complexity of Triatoma dimidiata sialome.</title>
        <authorList>
            <person name="Santiago P.B."/>
            <person name="de Araujo C.N."/>
            <person name="Charneau S."/>
            <person name="Bastos I.M.D."/>
            <person name="Assumpcao T.C.F."/>
            <person name="Queiroz R.M.L."/>
            <person name="Praca Y.R."/>
            <person name="Cordeiro T.M."/>
            <person name="Garcia C.H.S."/>
            <person name="da Silva I.G."/>
            <person name="Raiol T."/>
            <person name="Motta F.N."/>
            <person name="de Araujo Oliveira J.V."/>
            <person name="de Sousa M.V."/>
            <person name="Ribeiro J.M.C."/>
            <person name="de Santana J.M."/>
        </authorList>
    </citation>
    <scope>NUCLEOTIDE SEQUENCE</scope>
    <source>
        <strain evidence="3">Santander</strain>
        <tissue evidence="3">Salivary glands</tissue>
    </source>
</reference>
<dbReference type="InterPro" id="IPR002501">
    <property type="entry name" value="PsdUridine_synth_N"/>
</dbReference>
<dbReference type="EMBL" id="GECL01000335">
    <property type="protein sequence ID" value="JAP05789.1"/>
    <property type="molecule type" value="Transcribed_RNA"/>
</dbReference>
<dbReference type="PANTHER" id="PTHR13195">
    <property type="entry name" value="PSEUDOURIDINE SYNTHASE-RELATED"/>
    <property type="match status" value="1"/>
</dbReference>
<dbReference type="GO" id="GO:0003723">
    <property type="term" value="F:RNA binding"/>
    <property type="evidence" value="ECO:0007669"/>
    <property type="project" value="InterPro"/>
</dbReference>
<dbReference type="InterPro" id="IPR039048">
    <property type="entry name" value="Trub2"/>
</dbReference>
<dbReference type="AlphaFoldDB" id="A0A0V0GD68"/>
<dbReference type="Gene3D" id="3.30.2350.10">
    <property type="entry name" value="Pseudouridine synthase"/>
    <property type="match status" value="1"/>
</dbReference>
<dbReference type="GO" id="GO:0001522">
    <property type="term" value="P:pseudouridine synthesis"/>
    <property type="evidence" value="ECO:0007669"/>
    <property type="project" value="InterPro"/>
</dbReference>
<dbReference type="SUPFAM" id="SSF55120">
    <property type="entry name" value="Pseudouridine synthase"/>
    <property type="match status" value="1"/>
</dbReference>
<evidence type="ECO:0000313" key="3">
    <source>
        <dbReference type="EMBL" id="JAP05789.1"/>
    </source>
</evidence>
<sequence>MQQILIEDAPTLWKLLNGVLCLYKPAGESVFRVRRSLLGKLSRELCELKCRDPSPYVSVEGDTTQPMAVSVTPSYADHPLVVGPRYIEDDFRCTWATFLGFNTSGVFVLGLNKGTSLAYKIHGKHPMRTYRLKGILGYTTDNLFKTGKVVERSSFNHVKLPHLENILACVQATHQRNVFEICGVDPQSQEAYELAVSGLVRPANSKIPIIYSCKCVEFNLPEFTIEVQCINEYEAFLMALIHSIGLKLRSAATCTAIHCIRHSFFNLDSALLKKHWTLQNVMKNLVDNRKLIKQQKEISQLIKNIKGEV</sequence>
<accession>A0A0V0GD68</accession>
<dbReference type="InterPro" id="IPR020103">
    <property type="entry name" value="PsdUridine_synth_cat_dom_sf"/>
</dbReference>
<name>A0A0V0GD68_TRIDM</name>
<dbReference type="GO" id="GO:0006396">
    <property type="term" value="P:RNA processing"/>
    <property type="evidence" value="ECO:0007669"/>
    <property type="project" value="InterPro"/>
</dbReference>
<proteinExistence type="inferred from homology"/>
<evidence type="ECO:0000256" key="1">
    <source>
        <dbReference type="ARBA" id="ARBA00008999"/>
    </source>
</evidence>
<feature type="domain" description="Pseudouridine synthase II N-terminal" evidence="2">
    <location>
        <begin position="102"/>
        <end position="230"/>
    </location>
</feature>
<dbReference type="GO" id="GO:0009982">
    <property type="term" value="F:pseudouridine synthase activity"/>
    <property type="evidence" value="ECO:0007669"/>
    <property type="project" value="InterPro"/>
</dbReference>